<dbReference type="Pfam" id="PF00486">
    <property type="entry name" value="Trans_reg_C"/>
    <property type="match status" value="1"/>
</dbReference>
<keyword evidence="8" id="KW-1185">Reference proteome</keyword>
<keyword evidence="4" id="KW-0804">Transcription</keyword>
<comment type="caution">
    <text evidence="7">The sequence shown here is derived from an EMBL/GenBank/DDBJ whole genome shotgun (WGS) entry which is preliminary data.</text>
</comment>
<dbReference type="SMART" id="SM01043">
    <property type="entry name" value="BTAD"/>
    <property type="match status" value="1"/>
</dbReference>
<dbReference type="Pfam" id="PF03704">
    <property type="entry name" value="BTAD"/>
    <property type="match status" value="1"/>
</dbReference>
<dbReference type="SMART" id="SM00862">
    <property type="entry name" value="Trans_reg_C"/>
    <property type="match status" value="1"/>
</dbReference>
<dbReference type="GO" id="GO:0003677">
    <property type="term" value="F:DNA binding"/>
    <property type="evidence" value="ECO:0007669"/>
    <property type="project" value="UniProtKB-UniRule"/>
</dbReference>
<dbReference type="AlphaFoldDB" id="A0A4V2EUM2"/>
<dbReference type="CDD" id="cd15831">
    <property type="entry name" value="BTAD"/>
    <property type="match status" value="1"/>
</dbReference>
<dbReference type="CDD" id="cd00383">
    <property type="entry name" value="trans_reg_C"/>
    <property type="match status" value="1"/>
</dbReference>
<dbReference type="PROSITE" id="PS51755">
    <property type="entry name" value="OMPR_PHOB"/>
    <property type="match status" value="1"/>
</dbReference>
<dbReference type="InterPro" id="IPR027417">
    <property type="entry name" value="P-loop_NTPase"/>
</dbReference>
<keyword evidence="3 5" id="KW-0238">DNA-binding</keyword>
<dbReference type="SUPFAM" id="SSF48452">
    <property type="entry name" value="TPR-like"/>
    <property type="match status" value="1"/>
</dbReference>
<dbReference type="InterPro" id="IPR001867">
    <property type="entry name" value="OmpR/PhoB-type_DNA-bd"/>
</dbReference>
<dbReference type="Proteomes" id="UP000294257">
    <property type="component" value="Unassembled WGS sequence"/>
</dbReference>
<dbReference type="Gene3D" id="1.25.40.10">
    <property type="entry name" value="Tetratricopeptide repeat domain"/>
    <property type="match status" value="1"/>
</dbReference>
<sequence>MEREGRPVDVPSGRQRSLLAILALSPNLTATTDTVIRRLWGADAPPGAPTTVRGYVKRLRRLLDVDHAPSVIRTVARGYQLDLAPDDVDVVRFTELVRDAQTSDRPGGESELLRQALSLWRGPALSDVDCDALHREALPALREQYLRSYGRFLELELPRRPEDVITELRGLVTEYPLREGLWTQLISALHRCGRQAEALATYADCREVLADELGAEPGATLRALHQRVLNGDTATDLIVPAPRQPDYRTPHQLPPVPQSFAGRAAEAGVLDRMLDHGRGDTPIAVVDGPAGVGKTALAVHWAHRNRHRFPGGEIYIDLQGYSGGQPLAPTVALRRLLNGLGETTPPTADLATLAAAFRSVTTHRGALIILDNAKTSDQVRQLLPGAGNAVLTTSRSQLRGLVARDGASRLRLGQLDRADSAELLTRIVGEHRCGTEKNAVDELVEHCGGLPLALRLLGEYLTRHPDLPLQRIAALLGNPVNRAGVLRSHEESTDLATVFSWSIQALPGEARRLLRLLAASDVSEIESEAAMHLAGMRHDDVLRWLDTLVEANIVQQPAPDVYTLDALTRTLTRMR</sequence>
<dbReference type="Gene3D" id="1.10.10.10">
    <property type="entry name" value="Winged helix-like DNA-binding domain superfamily/Winged helix DNA-binding domain"/>
    <property type="match status" value="1"/>
</dbReference>
<evidence type="ECO:0000256" key="4">
    <source>
        <dbReference type="ARBA" id="ARBA00023163"/>
    </source>
</evidence>
<evidence type="ECO:0000259" key="6">
    <source>
        <dbReference type="PROSITE" id="PS51755"/>
    </source>
</evidence>
<dbReference type="PANTHER" id="PTHR35807">
    <property type="entry name" value="TRANSCRIPTIONAL REGULATOR REDD-RELATED"/>
    <property type="match status" value="1"/>
</dbReference>
<evidence type="ECO:0000256" key="5">
    <source>
        <dbReference type="PROSITE-ProRule" id="PRU01091"/>
    </source>
</evidence>
<feature type="domain" description="OmpR/PhoB-type" evidence="6">
    <location>
        <begin position="1"/>
        <end position="83"/>
    </location>
</feature>
<evidence type="ECO:0000256" key="1">
    <source>
        <dbReference type="ARBA" id="ARBA00005820"/>
    </source>
</evidence>
<dbReference type="SUPFAM" id="SSF52540">
    <property type="entry name" value="P-loop containing nucleoside triphosphate hydrolases"/>
    <property type="match status" value="1"/>
</dbReference>
<dbReference type="InterPro" id="IPR005158">
    <property type="entry name" value="BTAD"/>
</dbReference>
<dbReference type="GO" id="GO:0006355">
    <property type="term" value="P:regulation of DNA-templated transcription"/>
    <property type="evidence" value="ECO:0007669"/>
    <property type="project" value="InterPro"/>
</dbReference>
<dbReference type="Gene3D" id="3.40.50.300">
    <property type="entry name" value="P-loop containing nucleotide triphosphate hydrolases"/>
    <property type="match status" value="1"/>
</dbReference>
<protein>
    <submittedName>
        <fullName evidence="7">DNA-binding SARP family transcriptional activator</fullName>
    </submittedName>
</protein>
<evidence type="ECO:0000256" key="2">
    <source>
        <dbReference type="ARBA" id="ARBA00023015"/>
    </source>
</evidence>
<dbReference type="RefSeq" id="WP_165401225.1">
    <property type="nucleotide sequence ID" value="NZ_SGWQ01000001.1"/>
</dbReference>
<accession>A0A4V2EUM2</accession>
<evidence type="ECO:0000313" key="7">
    <source>
        <dbReference type="EMBL" id="RZS45063.1"/>
    </source>
</evidence>
<dbReference type="GO" id="GO:0000160">
    <property type="term" value="P:phosphorelay signal transduction system"/>
    <property type="evidence" value="ECO:0007669"/>
    <property type="project" value="InterPro"/>
</dbReference>
<dbReference type="InterPro" id="IPR016032">
    <property type="entry name" value="Sig_transdc_resp-reg_C-effctor"/>
</dbReference>
<reference evidence="7 8" key="1">
    <citation type="submission" date="2019-02" db="EMBL/GenBank/DDBJ databases">
        <title>Genomic Encyclopedia of Type Strains, Phase IV (KMG-IV): sequencing the most valuable type-strain genomes for metagenomic binning, comparative biology and taxonomic classification.</title>
        <authorList>
            <person name="Goeker M."/>
        </authorList>
    </citation>
    <scope>NUCLEOTIDE SEQUENCE [LARGE SCALE GENOMIC DNA]</scope>
    <source>
        <strain evidence="7 8">DSM 101727</strain>
    </source>
</reference>
<dbReference type="PRINTS" id="PR00364">
    <property type="entry name" value="DISEASERSIST"/>
</dbReference>
<feature type="DNA-binding region" description="OmpR/PhoB-type" evidence="5">
    <location>
        <begin position="1"/>
        <end position="83"/>
    </location>
</feature>
<gene>
    <name evidence="7" type="ORF">EV193_101947</name>
</gene>
<comment type="similarity">
    <text evidence="1">Belongs to the AfsR/DnrI/RedD regulatory family.</text>
</comment>
<name>A0A4V2EUM2_9PSEU</name>
<proteinExistence type="inferred from homology"/>
<keyword evidence="2" id="KW-0805">Transcription regulation</keyword>
<dbReference type="InterPro" id="IPR011990">
    <property type="entry name" value="TPR-like_helical_dom_sf"/>
</dbReference>
<dbReference type="GO" id="GO:0043531">
    <property type="term" value="F:ADP binding"/>
    <property type="evidence" value="ECO:0007669"/>
    <property type="project" value="InterPro"/>
</dbReference>
<evidence type="ECO:0000313" key="8">
    <source>
        <dbReference type="Proteomes" id="UP000294257"/>
    </source>
</evidence>
<dbReference type="PANTHER" id="PTHR35807:SF1">
    <property type="entry name" value="TRANSCRIPTIONAL REGULATOR REDD"/>
    <property type="match status" value="1"/>
</dbReference>
<dbReference type="SUPFAM" id="SSF46894">
    <property type="entry name" value="C-terminal effector domain of the bipartite response regulators"/>
    <property type="match status" value="1"/>
</dbReference>
<dbReference type="EMBL" id="SGWQ01000001">
    <property type="protein sequence ID" value="RZS45063.1"/>
    <property type="molecule type" value="Genomic_DNA"/>
</dbReference>
<organism evidence="7 8">
    <name type="scientific">Herbihabitans rhizosphaerae</name>
    <dbReference type="NCBI Taxonomy" id="1872711"/>
    <lineage>
        <taxon>Bacteria</taxon>
        <taxon>Bacillati</taxon>
        <taxon>Actinomycetota</taxon>
        <taxon>Actinomycetes</taxon>
        <taxon>Pseudonocardiales</taxon>
        <taxon>Pseudonocardiaceae</taxon>
        <taxon>Herbihabitans</taxon>
    </lineage>
</organism>
<dbReference type="InterPro" id="IPR036388">
    <property type="entry name" value="WH-like_DNA-bd_sf"/>
</dbReference>
<dbReference type="InterPro" id="IPR051677">
    <property type="entry name" value="AfsR-DnrI-RedD_regulator"/>
</dbReference>
<evidence type="ECO:0000256" key="3">
    <source>
        <dbReference type="ARBA" id="ARBA00023125"/>
    </source>
</evidence>